<comment type="caution">
    <text evidence="1">The sequence shown here is derived from an EMBL/GenBank/DDBJ whole genome shotgun (WGS) entry which is preliminary data.</text>
</comment>
<keyword evidence="2" id="KW-1185">Reference proteome</keyword>
<organism evidence="1 2">
    <name type="scientific">Ceratobasidium theobromae</name>
    <dbReference type="NCBI Taxonomy" id="1582974"/>
    <lineage>
        <taxon>Eukaryota</taxon>
        <taxon>Fungi</taxon>
        <taxon>Dikarya</taxon>
        <taxon>Basidiomycota</taxon>
        <taxon>Agaricomycotina</taxon>
        <taxon>Agaricomycetes</taxon>
        <taxon>Cantharellales</taxon>
        <taxon>Ceratobasidiaceae</taxon>
        <taxon>Ceratobasidium</taxon>
    </lineage>
</organism>
<sequence length="116" mass="13067">MLEARVGPTGTVRWTPNFGSDINLGTSPASVVNLEGFGGNVHRFPFHIFFRRSFMNDGSQINECITSLTQGRAAHPWAGDVVVLKFHGSRREKYRDFELTDLAAIAHFFMYYPNIS</sequence>
<reference evidence="1 2" key="1">
    <citation type="journal article" date="2019" name="Fungal Biol. Biotechnol.">
        <title>Draft genome sequence of fastidious pathogen Ceratobasidium theobromae, which causes vascular-streak dieback in Theobroma cacao.</title>
        <authorList>
            <person name="Ali S.S."/>
            <person name="Asman A."/>
            <person name="Shao J."/>
            <person name="Firmansyah A.P."/>
            <person name="Susilo A.W."/>
            <person name="Rosmana A."/>
            <person name="McMahon P."/>
            <person name="Junaid M."/>
            <person name="Guest D."/>
            <person name="Kheng T.Y."/>
            <person name="Meinhardt L.W."/>
            <person name="Bailey B.A."/>
        </authorList>
    </citation>
    <scope>NUCLEOTIDE SEQUENCE [LARGE SCALE GENOMIC DNA]</scope>
    <source>
        <strain evidence="1 2">CT2</strain>
    </source>
</reference>
<dbReference type="OrthoDB" id="437457at2759"/>
<protein>
    <submittedName>
        <fullName evidence="1">Uncharacterized protein</fullName>
    </submittedName>
</protein>
<evidence type="ECO:0000313" key="2">
    <source>
        <dbReference type="Proteomes" id="UP000383932"/>
    </source>
</evidence>
<evidence type="ECO:0000313" key="1">
    <source>
        <dbReference type="EMBL" id="KAB5592165.1"/>
    </source>
</evidence>
<name>A0A5N5QK89_9AGAM</name>
<dbReference type="EMBL" id="SSOP01000074">
    <property type="protein sequence ID" value="KAB5592165.1"/>
    <property type="molecule type" value="Genomic_DNA"/>
</dbReference>
<proteinExistence type="predicted"/>
<dbReference type="Proteomes" id="UP000383932">
    <property type="component" value="Unassembled WGS sequence"/>
</dbReference>
<gene>
    <name evidence="1" type="ORF">CTheo_4373</name>
</gene>
<dbReference type="AlphaFoldDB" id="A0A5N5QK89"/>
<accession>A0A5N5QK89</accession>